<comment type="caution">
    <text evidence="5">The sequence shown here is derived from an EMBL/GenBank/DDBJ whole genome shotgun (WGS) entry which is preliminary data.</text>
</comment>
<evidence type="ECO:0000259" key="4">
    <source>
        <dbReference type="PROSITE" id="PS50886"/>
    </source>
</evidence>
<dbReference type="EMBL" id="JAGGKK010000014">
    <property type="protein sequence ID" value="MBP1949689.1"/>
    <property type="molecule type" value="Genomic_DNA"/>
</dbReference>
<gene>
    <name evidence="5" type="ORF">J2Z82_002629</name>
</gene>
<accession>A0ABS4HFH6</accession>
<dbReference type="Proteomes" id="UP001519328">
    <property type="component" value="Unassembled WGS sequence"/>
</dbReference>
<dbReference type="PANTHER" id="PTHR11586">
    <property type="entry name" value="TRNA-AMINOACYLATION COFACTOR ARC1 FAMILY MEMBER"/>
    <property type="match status" value="1"/>
</dbReference>
<dbReference type="InterPro" id="IPR051270">
    <property type="entry name" value="Tyrosine-tRNA_ligase_regulator"/>
</dbReference>
<dbReference type="NCBIfam" id="TIGR02222">
    <property type="entry name" value="chap_CsaA"/>
    <property type="match status" value="1"/>
</dbReference>
<dbReference type="InterPro" id="IPR002547">
    <property type="entry name" value="tRNA-bd_dom"/>
</dbReference>
<dbReference type="SUPFAM" id="SSF50249">
    <property type="entry name" value="Nucleic acid-binding proteins"/>
    <property type="match status" value="1"/>
</dbReference>
<dbReference type="CDD" id="cd02798">
    <property type="entry name" value="tRNA_bind_CsaA"/>
    <property type="match status" value="1"/>
</dbReference>
<dbReference type="InterPro" id="IPR008231">
    <property type="entry name" value="CsaA"/>
</dbReference>
<dbReference type="Pfam" id="PF01588">
    <property type="entry name" value="tRNA_bind"/>
    <property type="match status" value="1"/>
</dbReference>
<keyword evidence="6" id="KW-1185">Reference proteome</keyword>
<name>A0ABS4HFH6_9BACI</name>
<dbReference type="InterPro" id="IPR012340">
    <property type="entry name" value="NA-bd_OB-fold"/>
</dbReference>
<evidence type="ECO:0000256" key="2">
    <source>
        <dbReference type="ARBA" id="ARBA00022884"/>
    </source>
</evidence>
<dbReference type="PROSITE" id="PS50886">
    <property type="entry name" value="TRBD"/>
    <property type="match status" value="1"/>
</dbReference>
<dbReference type="NCBIfam" id="NF007495">
    <property type="entry name" value="PRK10089.1-4"/>
    <property type="match status" value="1"/>
</dbReference>
<evidence type="ECO:0000256" key="1">
    <source>
        <dbReference type="ARBA" id="ARBA00022555"/>
    </source>
</evidence>
<evidence type="ECO:0000313" key="6">
    <source>
        <dbReference type="Proteomes" id="UP001519328"/>
    </source>
</evidence>
<keyword evidence="1 3" id="KW-0820">tRNA-binding</keyword>
<protein>
    <submittedName>
        <fullName evidence="5">tRNA-binding protein</fullName>
    </submittedName>
</protein>
<dbReference type="NCBIfam" id="NF007496">
    <property type="entry name" value="PRK10089.1-5"/>
    <property type="match status" value="1"/>
</dbReference>
<dbReference type="NCBIfam" id="NF007494">
    <property type="entry name" value="PRK10089.1-3"/>
    <property type="match status" value="1"/>
</dbReference>
<organism evidence="5 6">
    <name type="scientific">Virgibacillus litoralis</name>
    <dbReference type="NCBI Taxonomy" id="578221"/>
    <lineage>
        <taxon>Bacteria</taxon>
        <taxon>Bacillati</taxon>
        <taxon>Bacillota</taxon>
        <taxon>Bacilli</taxon>
        <taxon>Bacillales</taxon>
        <taxon>Bacillaceae</taxon>
        <taxon>Virgibacillus</taxon>
    </lineage>
</organism>
<proteinExistence type="predicted"/>
<dbReference type="Gene3D" id="2.40.50.140">
    <property type="entry name" value="Nucleic acid-binding proteins"/>
    <property type="match status" value="1"/>
</dbReference>
<evidence type="ECO:0000256" key="3">
    <source>
        <dbReference type="PROSITE-ProRule" id="PRU00209"/>
    </source>
</evidence>
<reference evidence="5 6" key="1">
    <citation type="submission" date="2021-03" db="EMBL/GenBank/DDBJ databases">
        <title>Genomic Encyclopedia of Type Strains, Phase IV (KMG-IV): sequencing the most valuable type-strain genomes for metagenomic binning, comparative biology and taxonomic classification.</title>
        <authorList>
            <person name="Goeker M."/>
        </authorList>
    </citation>
    <scope>NUCLEOTIDE SEQUENCE [LARGE SCALE GENOMIC DNA]</scope>
    <source>
        <strain evidence="5 6">DSM 21085</strain>
    </source>
</reference>
<evidence type="ECO:0000313" key="5">
    <source>
        <dbReference type="EMBL" id="MBP1949689.1"/>
    </source>
</evidence>
<dbReference type="PANTHER" id="PTHR11586:SF37">
    <property type="entry name" value="TRNA-BINDING DOMAIN-CONTAINING PROTEIN"/>
    <property type="match status" value="1"/>
</dbReference>
<keyword evidence="2 3" id="KW-0694">RNA-binding</keyword>
<sequence>MTLATIEDFMELDIRIGTVVKASPFPEARKPAIKLEVDFGEIGIKQSSAQITHRYEPEQLVGRQVAGVVNFPPMRVAGFKSEVLVIGGVPGKDDVVLLRPDEPVENGTRVS</sequence>
<feature type="domain" description="TRNA-binding" evidence="4">
    <location>
        <begin position="8"/>
        <end position="111"/>
    </location>
</feature>